<dbReference type="PANTHER" id="PTHR43179">
    <property type="entry name" value="RHAMNOSYLTRANSFERASE WBBL"/>
    <property type="match status" value="1"/>
</dbReference>
<keyword evidence="6" id="KW-1185">Reference proteome</keyword>
<evidence type="ECO:0000256" key="2">
    <source>
        <dbReference type="ARBA" id="ARBA00022676"/>
    </source>
</evidence>
<evidence type="ECO:0000259" key="4">
    <source>
        <dbReference type="Pfam" id="PF00535"/>
    </source>
</evidence>
<dbReference type="Pfam" id="PF00535">
    <property type="entry name" value="Glycos_transf_2"/>
    <property type="match status" value="1"/>
</dbReference>
<dbReference type="RefSeq" id="WP_155035120.1">
    <property type="nucleotide sequence ID" value="NZ_JAYMMG010000012.1"/>
</dbReference>
<dbReference type="InterPro" id="IPR001173">
    <property type="entry name" value="Glyco_trans_2-like"/>
</dbReference>
<dbReference type="GO" id="GO:0016757">
    <property type="term" value="F:glycosyltransferase activity"/>
    <property type="evidence" value="ECO:0007669"/>
    <property type="project" value="UniProtKB-KW"/>
</dbReference>
<keyword evidence="3 5" id="KW-0808">Transferase</keyword>
<dbReference type="CDD" id="cd04186">
    <property type="entry name" value="GT_2_like_c"/>
    <property type="match status" value="1"/>
</dbReference>
<name>A0A7K1GJU0_9FLAO</name>
<organism evidence="5 6">
    <name type="scientific">Myroides pelagicus</name>
    <dbReference type="NCBI Taxonomy" id="270914"/>
    <lineage>
        <taxon>Bacteria</taxon>
        <taxon>Pseudomonadati</taxon>
        <taxon>Bacteroidota</taxon>
        <taxon>Flavobacteriia</taxon>
        <taxon>Flavobacteriales</taxon>
        <taxon>Flavobacteriaceae</taxon>
        <taxon>Myroides</taxon>
    </lineage>
</organism>
<evidence type="ECO:0000256" key="1">
    <source>
        <dbReference type="ARBA" id="ARBA00006739"/>
    </source>
</evidence>
<dbReference type="AlphaFoldDB" id="A0A7K1GJU0"/>
<dbReference type="EMBL" id="WMJY01000006">
    <property type="protein sequence ID" value="MTH29141.1"/>
    <property type="molecule type" value="Genomic_DNA"/>
</dbReference>
<gene>
    <name evidence="5" type="ORF">GJV77_04300</name>
</gene>
<evidence type="ECO:0000256" key="3">
    <source>
        <dbReference type="ARBA" id="ARBA00022679"/>
    </source>
</evidence>
<evidence type="ECO:0000313" key="5">
    <source>
        <dbReference type="EMBL" id="MTH29141.1"/>
    </source>
</evidence>
<feature type="domain" description="Glycosyltransferase 2-like" evidence="4">
    <location>
        <begin position="7"/>
        <end position="182"/>
    </location>
</feature>
<reference evidence="5 6" key="1">
    <citation type="journal article" date="2006" name="Int. J. Syst. Evol. Microbiol.">
        <title>Myroides pelagicus sp. nov., isolated from seawater in Thailand.</title>
        <authorList>
            <person name="Yoon J."/>
            <person name="Maneerat S."/>
            <person name="Kawai F."/>
            <person name="Yokota A."/>
        </authorList>
    </citation>
    <scope>NUCLEOTIDE SEQUENCE [LARGE SCALE GENOMIC DNA]</scope>
    <source>
        <strain evidence="5 6">SM1T</strain>
    </source>
</reference>
<dbReference type="OrthoDB" id="9771846at2"/>
<comment type="caution">
    <text evidence="5">The sequence shown here is derived from an EMBL/GenBank/DDBJ whole genome shotgun (WGS) entry which is preliminary data.</text>
</comment>
<dbReference type="InterPro" id="IPR029044">
    <property type="entry name" value="Nucleotide-diphossugar_trans"/>
</dbReference>
<comment type="similarity">
    <text evidence="1">Belongs to the glycosyltransferase 2 family.</text>
</comment>
<sequence length="329" mass="38471">MEKKFAVVILNWNGVALLRQFLPSVIKYSSEANIYIIDNASTDESIAVIQKEFPSVKLIKNMDNGGYAKGYNQGLKNINEPYLVLLNSDIEVTEHWLAPIGRIFEVEPQTAVVQPKILDYKKKDFFEYAGAAGGFLDKYGFPYCRGRVFDTIERDSGQYNDEIEIFWASGACLFIRNEVFKKFGGFDEAFFAHQEEIDLCWRVQNGGYVIKYCGFSTVYHVGGATLSYSNPKKTYLNFRNSLLMMYKNLPRKKSFSIIFQRLCLDGVAGIWYILCMQPKHCWAIIRSHFGFYRRIPQFRSKRLFNSNEQYYRTNSIVWKYFVRKERFFH</sequence>
<keyword evidence="2" id="KW-0328">Glycosyltransferase</keyword>
<evidence type="ECO:0000313" key="6">
    <source>
        <dbReference type="Proteomes" id="UP000488936"/>
    </source>
</evidence>
<dbReference type="SUPFAM" id="SSF53448">
    <property type="entry name" value="Nucleotide-diphospho-sugar transferases"/>
    <property type="match status" value="1"/>
</dbReference>
<dbReference type="Gene3D" id="3.90.550.10">
    <property type="entry name" value="Spore Coat Polysaccharide Biosynthesis Protein SpsA, Chain A"/>
    <property type="match status" value="1"/>
</dbReference>
<proteinExistence type="inferred from homology"/>
<dbReference type="Proteomes" id="UP000488936">
    <property type="component" value="Unassembled WGS sequence"/>
</dbReference>
<accession>A0A7K1GJU0</accession>
<dbReference type="PANTHER" id="PTHR43179:SF12">
    <property type="entry name" value="GALACTOFURANOSYLTRANSFERASE GLFT2"/>
    <property type="match status" value="1"/>
</dbReference>
<protein>
    <submittedName>
        <fullName evidence="5">Glycosyltransferase</fullName>
    </submittedName>
</protein>